<keyword evidence="4" id="KW-1185">Reference proteome</keyword>
<dbReference type="InterPro" id="IPR057156">
    <property type="entry name" value="DUF7834"/>
</dbReference>
<organism evidence="3 4">
    <name type="scientific">Brachyspira catarrhinii</name>
    <dbReference type="NCBI Taxonomy" id="2528966"/>
    <lineage>
        <taxon>Bacteria</taxon>
        <taxon>Pseudomonadati</taxon>
        <taxon>Spirochaetota</taxon>
        <taxon>Spirochaetia</taxon>
        <taxon>Brachyspirales</taxon>
        <taxon>Brachyspiraceae</taxon>
        <taxon>Brachyspira</taxon>
    </lineage>
</organism>
<proteinExistence type="predicted"/>
<evidence type="ECO:0000259" key="2">
    <source>
        <dbReference type="Pfam" id="PF25202"/>
    </source>
</evidence>
<reference evidence="3 4" key="1">
    <citation type="journal article" date="2019" name="Anaerobe">
        <title>Brachyspira catarrhinii sp. nov., an anaerobic intestinal spirochaete isolated from vervet monkeys may have been misidentified as Brachyspira aalborgi in previous studies.</title>
        <authorList>
            <person name="Phillips N.D."/>
            <person name="La T."/>
            <person name="Hampson D.J."/>
        </authorList>
    </citation>
    <scope>NUCLEOTIDE SEQUENCE [LARGE SCALE GENOMIC DNA]</scope>
    <source>
        <strain evidence="3 4">Z12</strain>
    </source>
</reference>
<dbReference type="PANTHER" id="PTHR35149:SF2">
    <property type="entry name" value="DUF262 DOMAIN-CONTAINING PROTEIN"/>
    <property type="match status" value="1"/>
</dbReference>
<dbReference type="Proteomes" id="UP000310168">
    <property type="component" value="Unassembled WGS sequence"/>
</dbReference>
<feature type="domain" description="GmrSD restriction endonucleases N-terminal" evidence="1">
    <location>
        <begin position="13"/>
        <end position="177"/>
    </location>
</feature>
<name>A0ABY2TX36_9SPIR</name>
<dbReference type="Pfam" id="PF03235">
    <property type="entry name" value="GmrSD_N"/>
    <property type="match status" value="1"/>
</dbReference>
<sequence>MFNETETKIISIKELLEIQNLQIPNYQRPYKWKSKNVNQLIDDILFHKDKQGYRLGTLVLHDDKENLNIVDGQQRVITIFLLAHGLNSHKLNDSNKINFSNLCLYNNIISQNNIKSNYGIIERRIEEFDNSNIEFFLNKCQLVKVVIDDEQEAFQFFDSQNARGKELEPHDLLKAFHLRDMNNFSTETERIKVVKEWESLGSKELRDLFGKYLFKIRNWSKGNVAYYFTKNNIDIFKGVNLETQNYPFMKQLQINNYYVDKQNEAERVNNFYFDYPFQIDQIIINGKRFFEMIIHYNNLKKYVENSENNGIKKDIECNILDTLDTYEGRNRIGDKYVLDLFNCALIYYIDKFGKIDLDKAIKKLFIWAYTLRLRQYSVKLASVDKYAIGEHEYAKESIFQKLYYAINHNEILNLNLESIKEINATKVDKLLDLFKELKYYE</sequence>
<dbReference type="Pfam" id="PF25202">
    <property type="entry name" value="DUF7834"/>
    <property type="match status" value="1"/>
</dbReference>
<dbReference type="PANTHER" id="PTHR35149">
    <property type="entry name" value="SLL5132 PROTEIN"/>
    <property type="match status" value="1"/>
</dbReference>
<evidence type="ECO:0000313" key="3">
    <source>
        <dbReference type="EMBL" id="TKZ36431.1"/>
    </source>
</evidence>
<accession>A0ABY2TX36</accession>
<evidence type="ECO:0000259" key="1">
    <source>
        <dbReference type="Pfam" id="PF03235"/>
    </source>
</evidence>
<dbReference type="InterPro" id="IPR004919">
    <property type="entry name" value="GmrSD_N"/>
</dbReference>
<evidence type="ECO:0000313" key="4">
    <source>
        <dbReference type="Proteomes" id="UP000310168"/>
    </source>
</evidence>
<comment type="caution">
    <text evidence="3">The sequence shown here is derived from an EMBL/GenBank/DDBJ whole genome shotgun (WGS) entry which is preliminary data.</text>
</comment>
<gene>
    <name evidence="3" type="ORF">EZH24_00205</name>
</gene>
<dbReference type="EMBL" id="SJDU01000002">
    <property type="protein sequence ID" value="TKZ36431.1"/>
    <property type="molecule type" value="Genomic_DNA"/>
</dbReference>
<protein>
    <submittedName>
        <fullName evidence="3">DUF262 domain-containing protein</fullName>
    </submittedName>
</protein>
<dbReference type="RefSeq" id="WP_137997123.1">
    <property type="nucleotide sequence ID" value="NZ_SJDU01000002.1"/>
</dbReference>
<feature type="domain" description="DUF7834" evidence="2">
    <location>
        <begin position="190"/>
        <end position="428"/>
    </location>
</feature>